<dbReference type="GeneID" id="117242843"/>
<dbReference type="RefSeq" id="XP_033365721.1">
    <property type="nucleotide sequence ID" value="XM_033509830.1"/>
</dbReference>
<organism evidence="1 3">
    <name type="scientific">Bombus vosnesenskii</name>
    <dbReference type="NCBI Taxonomy" id="207650"/>
    <lineage>
        <taxon>Eukaryota</taxon>
        <taxon>Metazoa</taxon>
        <taxon>Ecdysozoa</taxon>
        <taxon>Arthropoda</taxon>
        <taxon>Hexapoda</taxon>
        <taxon>Insecta</taxon>
        <taxon>Pterygota</taxon>
        <taxon>Neoptera</taxon>
        <taxon>Endopterygota</taxon>
        <taxon>Hymenoptera</taxon>
        <taxon>Apocrita</taxon>
        <taxon>Aculeata</taxon>
        <taxon>Apoidea</taxon>
        <taxon>Anthophila</taxon>
        <taxon>Apidae</taxon>
        <taxon>Bombus</taxon>
        <taxon>Pyrobombus</taxon>
    </lineage>
</organism>
<gene>
    <name evidence="2 3" type="primary">LOC117242843</name>
</gene>
<dbReference type="AlphaFoldDB" id="A0A6J3LK06"/>
<name>A0A6J3LK06_9HYME</name>
<evidence type="ECO:0000313" key="2">
    <source>
        <dbReference type="RefSeq" id="XP_033365721.1"/>
    </source>
</evidence>
<proteinExistence type="predicted"/>
<evidence type="ECO:0000313" key="3">
    <source>
        <dbReference type="RefSeq" id="XP_033365722.1"/>
    </source>
</evidence>
<keyword evidence="1" id="KW-1185">Reference proteome</keyword>
<protein>
    <submittedName>
        <fullName evidence="2 3">Uncharacterized protein LOC117242843 isoform X1</fullName>
    </submittedName>
</protein>
<dbReference type="Proteomes" id="UP000504631">
    <property type="component" value="Unplaced"/>
</dbReference>
<dbReference type="KEGG" id="bvk:117242843"/>
<dbReference type="RefSeq" id="XP_033365722.1">
    <property type="nucleotide sequence ID" value="XM_033509831.1"/>
</dbReference>
<reference evidence="2 3" key="1">
    <citation type="submission" date="2025-04" db="UniProtKB">
        <authorList>
            <consortium name="RefSeq"/>
        </authorList>
    </citation>
    <scope>IDENTIFICATION</scope>
    <source>
        <tissue evidence="2 3">Muscle</tissue>
    </source>
</reference>
<evidence type="ECO:0000313" key="1">
    <source>
        <dbReference type="Proteomes" id="UP000504631"/>
    </source>
</evidence>
<accession>A0A6J3LK06</accession>
<sequence>MFEILKFNMDKFIHTFLQNLGLRIESHACKKFNKITYISNMNKSYIAKQLYSTEEIKDINIQQDLDFSSEENIKYFMEKHVNLFDKLTYLNNAQILTSHLKNINTMILQKIKLRWKYNGNVKKREIKTWNKIVTYNKKLRTNLANKLSGSQGKLLSSSGCKRKYVNFSNYKRYKFKKAALGNFKLLYNNTTISNDHRSDSILVTDNDKKTSFLRHSLSNIMTNITNKQIEITEQFLWLHVKDVEYMKRNIQVTLHIAKNSKYNYDTKNQIEYNQVLCHHAILCLIEPSEKGAVLIEDNLPVIVQKYLVHGYKYHFDFQRGSKDYYAAVLILSRWAKVLVKHINTTMMHTISGILGCDVEKILVLYNPRGK</sequence>